<dbReference type="OrthoDB" id="25887at2759"/>
<reference evidence="4 6" key="1">
    <citation type="journal article" date="2012" name="Nature">
        <title>Algal genomes reveal evolutionary mosaicism and the fate of nucleomorphs.</title>
        <authorList>
            <consortium name="DOE Joint Genome Institute"/>
            <person name="Curtis B.A."/>
            <person name="Tanifuji G."/>
            <person name="Burki F."/>
            <person name="Gruber A."/>
            <person name="Irimia M."/>
            <person name="Maruyama S."/>
            <person name="Arias M.C."/>
            <person name="Ball S.G."/>
            <person name="Gile G.H."/>
            <person name="Hirakawa Y."/>
            <person name="Hopkins J.F."/>
            <person name="Kuo A."/>
            <person name="Rensing S.A."/>
            <person name="Schmutz J."/>
            <person name="Symeonidi A."/>
            <person name="Elias M."/>
            <person name="Eveleigh R.J."/>
            <person name="Herman E.K."/>
            <person name="Klute M.J."/>
            <person name="Nakayama T."/>
            <person name="Obornik M."/>
            <person name="Reyes-Prieto A."/>
            <person name="Armbrust E.V."/>
            <person name="Aves S.J."/>
            <person name="Beiko R.G."/>
            <person name="Coutinho P."/>
            <person name="Dacks J.B."/>
            <person name="Durnford D.G."/>
            <person name="Fast N.M."/>
            <person name="Green B.R."/>
            <person name="Grisdale C.J."/>
            <person name="Hempel F."/>
            <person name="Henrissat B."/>
            <person name="Hoppner M.P."/>
            <person name="Ishida K."/>
            <person name="Kim E."/>
            <person name="Koreny L."/>
            <person name="Kroth P.G."/>
            <person name="Liu Y."/>
            <person name="Malik S.B."/>
            <person name="Maier U.G."/>
            <person name="McRose D."/>
            <person name="Mock T."/>
            <person name="Neilson J.A."/>
            <person name="Onodera N.T."/>
            <person name="Poole A.M."/>
            <person name="Pritham E.J."/>
            <person name="Richards T.A."/>
            <person name="Rocap G."/>
            <person name="Roy S.W."/>
            <person name="Sarai C."/>
            <person name="Schaack S."/>
            <person name="Shirato S."/>
            <person name="Slamovits C.H."/>
            <person name="Spencer D.F."/>
            <person name="Suzuki S."/>
            <person name="Worden A.Z."/>
            <person name="Zauner S."/>
            <person name="Barry K."/>
            <person name="Bell C."/>
            <person name="Bharti A.K."/>
            <person name="Crow J.A."/>
            <person name="Grimwood J."/>
            <person name="Kramer R."/>
            <person name="Lindquist E."/>
            <person name="Lucas S."/>
            <person name="Salamov A."/>
            <person name="McFadden G.I."/>
            <person name="Lane C.E."/>
            <person name="Keeling P.J."/>
            <person name="Gray M.W."/>
            <person name="Grigoriev I.V."/>
            <person name="Archibald J.M."/>
        </authorList>
    </citation>
    <scope>NUCLEOTIDE SEQUENCE</scope>
    <source>
        <strain evidence="4 6">CCMP2712</strain>
    </source>
</reference>
<dbReference type="PANTHER" id="PTHR23333">
    <property type="entry name" value="UBX DOMAIN CONTAINING PROTEIN"/>
    <property type="match status" value="1"/>
</dbReference>
<dbReference type="PROSITE" id="PS51399">
    <property type="entry name" value="SEP"/>
    <property type="match status" value="1"/>
</dbReference>
<dbReference type="GO" id="GO:0061025">
    <property type="term" value="P:membrane fusion"/>
    <property type="evidence" value="ECO:0007669"/>
    <property type="project" value="TreeGrafter"/>
</dbReference>
<gene>
    <name evidence="4" type="ORF">GUITHDRAFT_164604</name>
</gene>
<dbReference type="InterPro" id="IPR036241">
    <property type="entry name" value="NSFL1C_SEP_dom_sf"/>
</dbReference>
<reference evidence="6" key="2">
    <citation type="submission" date="2012-11" db="EMBL/GenBank/DDBJ databases">
        <authorList>
            <person name="Kuo A."/>
            <person name="Curtis B.A."/>
            <person name="Tanifuji G."/>
            <person name="Burki F."/>
            <person name="Gruber A."/>
            <person name="Irimia M."/>
            <person name="Maruyama S."/>
            <person name="Arias M.C."/>
            <person name="Ball S.G."/>
            <person name="Gile G.H."/>
            <person name="Hirakawa Y."/>
            <person name="Hopkins J.F."/>
            <person name="Rensing S.A."/>
            <person name="Schmutz J."/>
            <person name="Symeonidi A."/>
            <person name="Elias M."/>
            <person name="Eveleigh R.J."/>
            <person name="Herman E.K."/>
            <person name="Klute M.J."/>
            <person name="Nakayama T."/>
            <person name="Obornik M."/>
            <person name="Reyes-Prieto A."/>
            <person name="Armbrust E.V."/>
            <person name="Aves S.J."/>
            <person name="Beiko R.G."/>
            <person name="Coutinho P."/>
            <person name="Dacks J.B."/>
            <person name="Durnford D.G."/>
            <person name="Fast N.M."/>
            <person name="Green B.R."/>
            <person name="Grisdale C."/>
            <person name="Hempe F."/>
            <person name="Henrissat B."/>
            <person name="Hoppner M.P."/>
            <person name="Ishida K.-I."/>
            <person name="Kim E."/>
            <person name="Koreny L."/>
            <person name="Kroth P.G."/>
            <person name="Liu Y."/>
            <person name="Malik S.-B."/>
            <person name="Maier U.G."/>
            <person name="McRose D."/>
            <person name="Mock T."/>
            <person name="Neilson J.A."/>
            <person name="Onodera N.T."/>
            <person name="Poole A.M."/>
            <person name="Pritham E.J."/>
            <person name="Richards T.A."/>
            <person name="Rocap G."/>
            <person name="Roy S.W."/>
            <person name="Sarai C."/>
            <person name="Schaack S."/>
            <person name="Shirato S."/>
            <person name="Slamovits C.H."/>
            <person name="Spencer D.F."/>
            <person name="Suzuki S."/>
            <person name="Worden A.Z."/>
            <person name="Zauner S."/>
            <person name="Barry K."/>
            <person name="Bell C."/>
            <person name="Bharti A.K."/>
            <person name="Crow J.A."/>
            <person name="Grimwood J."/>
            <person name="Kramer R."/>
            <person name="Lindquist E."/>
            <person name="Lucas S."/>
            <person name="Salamov A."/>
            <person name="McFadden G.I."/>
            <person name="Lane C.E."/>
            <person name="Keeling P.J."/>
            <person name="Gray M.W."/>
            <person name="Grigoriev I.V."/>
            <person name="Archibald J.M."/>
        </authorList>
    </citation>
    <scope>NUCLEOTIDE SEQUENCE</scope>
    <source>
        <strain evidence="6">CCMP2712</strain>
    </source>
</reference>
<evidence type="ECO:0008006" key="7">
    <source>
        <dbReference type="Google" id="ProtNLM"/>
    </source>
</evidence>
<feature type="region of interest" description="Disordered" evidence="1">
    <location>
        <begin position="1"/>
        <end position="44"/>
    </location>
</feature>
<dbReference type="CDD" id="cd01770">
    <property type="entry name" value="UBX_UBXN2"/>
    <property type="match status" value="1"/>
</dbReference>
<dbReference type="AlphaFoldDB" id="L1IWT2"/>
<dbReference type="FunFam" id="3.30.420.210:FF:000002">
    <property type="entry name" value="UBX domain-containing protein 1"/>
    <property type="match status" value="1"/>
</dbReference>
<dbReference type="SMART" id="SM00166">
    <property type="entry name" value="UBX"/>
    <property type="match status" value="1"/>
</dbReference>
<dbReference type="Pfam" id="PF08059">
    <property type="entry name" value="SEP"/>
    <property type="match status" value="1"/>
</dbReference>
<dbReference type="EMBL" id="JH993029">
    <property type="protein sequence ID" value="EKX40733.1"/>
    <property type="molecule type" value="Genomic_DNA"/>
</dbReference>
<dbReference type="PROSITE" id="PS50033">
    <property type="entry name" value="UBX"/>
    <property type="match status" value="1"/>
</dbReference>
<dbReference type="GO" id="GO:0031468">
    <property type="term" value="P:nuclear membrane reassembly"/>
    <property type="evidence" value="ECO:0007669"/>
    <property type="project" value="TreeGrafter"/>
</dbReference>
<evidence type="ECO:0000313" key="5">
    <source>
        <dbReference type="EnsemblProtists" id="EKX40733"/>
    </source>
</evidence>
<dbReference type="SMART" id="SM00553">
    <property type="entry name" value="SEP"/>
    <property type="match status" value="1"/>
</dbReference>
<dbReference type="GO" id="GO:0043161">
    <property type="term" value="P:proteasome-mediated ubiquitin-dependent protein catabolic process"/>
    <property type="evidence" value="ECO:0007669"/>
    <property type="project" value="TreeGrafter"/>
</dbReference>
<dbReference type="GO" id="GO:0005829">
    <property type="term" value="C:cytosol"/>
    <property type="evidence" value="ECO:0007669"/>
    <property type="project" value="TreeGrafter"/>
</dbReference>
<protein>
    <recommendedName>
        <fullName evidence="7">UBX domain-containing protein</fullName>
    </recommendedName>
</protein>
<reference evidence="5" key="3">
    <citation type="submission" date="2015-06" db="UniProtKB">
        <authorList>
            <consortium name="EnsemblProtists"/>
        </authorList>
    </citation>
    <scope>IDENTIFICATION</scope>
</reference>
<feature type="domain" description="UBX" evidence="2">
    <location>
        <begin position="202"/>
        <end position="255"/>
    </location>
</feature>
<dbReference type="GeneID" id="17297306"/>
<accession>L1IWT2</accession>
<dbReference type="SUPFAM" id="SSF102848">
    <property type="entry name" value="NSFL1 (p97 ATPase) cofactor p47, SEP domain"/>
    <property type="match status" value="1"/>
</dbReference>
<proteinExistence type="predicted"/>
<dbReference type="OMA" id="SRCQRSC"/>
<dbReference type="RefSeq" id="XP_005827713.1">
    <property type="nucleotide sequence ID" value="XM_005827656.1"/>
</dbReference>
<dbReference type="GO" id="GO:0005634">
    <property type="term" value="C:nucleus"/>
    <property type="evidence" value="ECO:0007669"/>
    <property type="project" value="TreeGrafter"/>
</dbReference>
<sequence length="281" mass="29990">MPPKFGSLDALRGKDEEEDDEEAEAFAGGIGRGGGGSGQNVLDPRKIMDRARDIGAVAASEHESGRSRAFVGSGFSLSGESNQPVVVNEDETKIKHTITFWKEGFTVDDGPLRNFDAPENASFLNDINKGRLPQEFAGEKGAYVSLISRHGESHKESAPAAASAARSFTGQGHSLGGASSSAQAAAANATVQPPSVSINVNDAQPSTTLQLRLHDGTRLTQRFNLSHTVENVYEFVASATPGLEFDLMVSFPVKSLRIEARQNCRMQLSSKLYVEASINLP</sequence>
<keyword evidence="6" id="KW-1185">Reference proteome</keyword>
<dbReference type="InterPro" id="IPR001012">
    <property type="entry name" value="UBX_dom"/>
</dbReference>
<evidence type="ECO:0000259" key="3">
    <source>
        <dbReference type="PROSITE" id="PS51399"/>
    </source>
</evidence>
<evidence type="ECO:0000256" key="1">
    <source>
        <dbReference type="SAM" id="MobiDB-lite"/>
    </source>
</evidence>
<dbReference type="STRING" id="905079.L1IWT2"/>
<dbReference type="EnsemblProtists" id="EKX40733">
    <property type="protein sequence ID" value="EKX40733"/>
    <property type="gene ID" value="GUITHDRAFT_164604"/>
</dbReference>
<dbReference type="PANTHER" id="PTHR23333:SF20">
    <property type="entry name" value="NSFL1 COFACTOR P47"/>
    <property type="match status" value="1"/>
</dbReference>
<feature type="compositionally biased region" description="Low complexity" evidence="1">
    <location>
        <begin position="158"/>
        <end position="188"/>
    </location>
</feature>
<feature type="region of interest" description="Disordered" evidence="1">
    <location>
        <begin position="154"/>
        <end position="188"/>
    </location>
</feature>
<dbReference type="KEGG" id="gtt:GUITHDRAFT_164604"/>
<evidence type="ECO:0000313" key="6">
    <source>
        <dbReference type="Proteomes" id="UP000011087"/>
    </source>
</evidence>
<dbReference type="SUPFAM" id="SSF54236">
    <property type="entry name" value="Ubiquitin-like"/>
    <property type="match status" value="1"/>
</dbReference>
<dbReference type="HOGENOM" id="CLU_029402_3_0_1"/>
<dbReference type="InterPro" id="IPR029071">
    <property type="entry name" value="Ubiquitin-like_domsf"/>
</dbReference>
<dbReference type="Gene3D" id="3.10.20.90">
    <property type="entry name" value="Phosphatidylinositol 3-kinase Catalytic Subunit, Chain A, domain 1"/>
    <property type="match status" value="1"/>
</dbReference>
<feature type="domain" description="SEP" evidence="3">
    <location>
        <begin position="93"/>
        <end position="155"/>
    </location>
</feature>
<dbReference type="Gene3D" id="3.30.420.210">
    <property type="entry name" value="SEP domain"/>
    <property type="match status" value="1"/>
</dbReference>
<dbReference type="GO" id="GO:0007030">
    <property type="term" value="P:Golgi organization"/>
    <property type="evidence" value="ECO:0007669"/>
    <property type="project" value="TreeGrafter"/>
</dbReference>
<dbReference type="Proteomes" id="UP000011087">
    <property type="component" value="Unassembled WGS sequence"/>
</dbReference>
<name>L1IWT2_GUITC</name>
<dbReference type="eggNOG" id="KOG2086">
    <property type="taxonomic scope" value="Eukaryota"/>
</dbReference>
<dbReference type="GO" id="GO:0043130">
    <property type="term" value="F:ubiquitin binding"/>
    <property type="evidence" value="ECO:0007669"/>
    <property type="project" value="TreeGrafter"/>
</dbReference>
<dbReference type="GO" id="GO:0000045">
    <property type="term" value="P:autophagosome assembly"/>
    <property type="evidence" value="ECO:0007669"/>
    <property type="project" value="TreeGrafter"/>
</dbReference>
<feature type="compositionally biased region" description="Gly residues" evidence="1">
    <location>
        <begin position="28"/>
        <end position="38"/>
    </location>
</feature>
<organism evidence="4">
    <name type="scientific">Guillardia theta (strain CCMP2712)</name>
    <name type="common">Cryptophyte</name>
    <dbReference type="NCBI Taxonomy" id="905079"/>
    <lineage>
        <taxon>Eukaryota</taxon>
        <taxon>Cryptophyceae</taxon>
        <taxon>Pyrenomonadales</taxon>
        <taxon>Geminigeraceae</taxon>
        <taxon>Guillardia</taxon>
    </lineage>
</organism>
<dbReference type="Pfam" id="PF00789">
    <property type="entry name" value="UBX"/>
    <property type="match status" value="1"/>
</dbReference>
<evidence type="ECO:0000259" key="2">
    <source>
        <dbReference type="PROSITE" id="PS50033"/>
    </source>
</evidence>
<evidence type="ECO:0000313" key="4">
    <source>
        <dbReference type="EMBL" id="EKX40733.1"/>
    </source>
</evidence>
<dbReference type="PaxDb" id="55529-EKX40733"/>
<dbReference type="InterPro" id="IPR012989">
    <property type="entry name" value="SEP_domain"/>
</dbReference>